<dbReference type="EMBL" id="KN882086">
    <property type="protein sequence ID" value="KIY44590.1"/>
    <property type="molecule type" value="Genomic_DNA"/>
</dbReference>
<feature type="compositionally biased region" description="Basic and acidic residues" evidence="1">
    <location>
        <begin position="511"/>
        <end position="520"/>
    </location>
</feature>
<accession>A0A0D7A1I0</accession>
<proteinExistence type="predicted"/>
<feature type="compositionally biased region" description="Polar residues" evidence="1">
    <location>
        <begin position="73"/>
        <end position="87"/>
    </location>
</feature>
<sequence length="546" mass="59496">MPPLPACMHIADLCQGTAPEALGCHPERQVRARGPSGHIDTEAEAIEQGDISDYDPPSSPTPSGPPTARKRPNAQTATIVSPTPQSANCTATLGDVFMEDQEVSADQGGNNDVPYGVQHPNTPEYVAVPPQLYEDPIKIPFPADREDQPTFACLNPLRLDTSHFVAPDVQFVGCPIPSNEGPWPVSVIRSAQLFNNLTDAQATMIQANPTAYLALVPLGGGLGFYKSEHGLSFPGAAEEACAAIATTIGEDHSLIRVYAPQPKVIRSNLPPFAYPITAILEGATPTTMDFLASHQVWSFSPSLAFVARRFDSDSCPWMIATYTGSAVRRGDDEEARFIALAAIKRALWCSAAFCRVVSTITAQKLSWANLSPLQRMVKATESMEIFCCESTVTPDTTRVSHYQLHGCPITRLVYHPLLGGHCTYSITSDDLLRKSYIETIRKETRDIKIGFAVLKSTFLFEPCRFCKDPSHSTHDCPLPRSPLWFGPVIKDLPAESETAARNRALAAGAHLIEDQEPPRDRRTRQGRGGRRGRGGERGRGGRTRGR</sequence>
<evidence type="ECO:0000313" key="2">
    <source>
        <dbReference type="EMBL" id="KIY44590.1"/>
    </source>
</evidence>
<keyword evidence="3" id="KW-1185">Reference proteome</keyword>
<feature type="compositionally biased region" description="Basic residues" evidence="1">
    <location>
        <begin position="521"/>
        <end position="532"/>
    </location>
</feature>
<name>A0A0D7A1I0_9AGAR</name>
<evidence type="ECO:0000313" key="3">
    <source>
        <dbReference type="Proteomes" id="UP000054144"/>
    </source>
</evidence>
<protein>
    <submittedName>
        <fullName evidence="2">Uncharacterized protein</fullName>
    </submittedName>
</protein>
<evidence type="ECO:0000256" key="1">
    <source>
        <dbReference type="SAM" id="MobiDB-lite"/>
    </source>
</evidence>
<feature type="region of interest" description="Disordered" evidence="1">
    <location>
        <begin position="503"/>
        <end position="546"/>
    </location>
</feature>
<gene>
    <name evidence="2" type="ORF">FISHEDRAFT_77401</name>
</gene>
<dbReference type="AlphaFoldDB" id="A0A0D7A1I0"/>
<organism evidence="2 3">
    <name type="scientific">Fistulina hepatica ATCC 64428</name>
    <dbReference type="NCBI Taxonomy" id="1128425"/>
    <lineage>
        <taxon>Eukaryota</taxon>
        <taxon>Fungi</taxon>
        <taxon>Dikarya</taxon>
        <taxon>Basidiomycota</taxon>
        <taxon>Agaricomycotina</taxon>
        <taxon>Agaricomycetes</taxon>
        <taxon>Agaricomycetidae</taxon>
        <taxon>Agaricales</taxon>
        <taxon>Fistulinaceae</taxon>
        <taxon>Fistulina</taxon>
    </lineage>
</organism>
<reference evidence="2 3" key="1">
    <citation type="journal article" date="2015" name="Fungal Genet. Biol.">
        <title>Evolution of novel wood decay mechanisms in Agaricales revealed by the genome sequences of Fistulina hepatica and Cylindrobasidium torrendii.</title>
        <authorList>
            <person name="Floudas D."/>
            <person name="Held B.W."/>
            <person name="Riley R."/>
            <person name="Nagy L.G."/>
            <person name="Koehler G."/>
            <person name="Ransdell A.S."/>
            <person name="Younus H."/>
            <person name="Chow J."/>
            <person name="Chiniquy J."/>
            <person name="Lipzen A."/>
            <person name="Tritt A."/>
            <person name="Sun H."/>
            <person name="Haridas S."/>
            <person name="LaButti K."/>
            <person name="Ohm R.A."/>
            <person name="Kues U."/>
            <person name="Blanchette R.A."/>
            <person name="Grigoriev I.V."/>
            <person name="Minto R.E."/>
            <person name="Hibbett D.S."/>
        </authorList>
    </citation>
    <scope>NUCLEOTIDE SEQUENCE [LARGE SCALE GENOMIC DNA]</scope>
    <source>
        <strain evidence="2 3">ATCC 64428</strain>
    </source>
</reference>
<feature type="region of interest" description="Disordered" evidence="1">
    <location>
        <begin position="47"/>
        <end position="87"/>
    </location>
</feature>
<dbReference type="Proteomes" id="UP000054144">
    <property type="component" value="Unassembled WGS sequence"/>
</dbReference>
<dbReference type="OrthoDB" id="2755229at2759"/>